<name>A0A7S8EBZ1_9CHLR</name>
<protein>
    <submittedName>
        <fullName evidence="1">Uncharacterized protein</fullName>
    </submittedName>
</protein>
<organism evidence="1 2">
    <name type="scientific">Phototrophicus methaneseepsis</name>
    <dbReference type="NCBI Taxonomy" id="2710758"/>
    <lineage>
        <taxon>Bacteria</taxon>
        <taxon>Bacillati</taxon>
        <taxon>Chloroflexota</taxon>
        <taxon>Candidatus Thermofontia</taxon>
        <taxon>Phototrophicales</taxon>
        <taxon>Phototrophicaceae</taxon>
        <taxon>Phototrophicus</taxon>
    </lineage>
</organism>
<dbReference type="InterPro" id="IPR014718">
    <property type="entry name" value="GH-type_carb-bd"/>
</dbReference>
<dbReference type="Gene3D" id="2.70.98.10">
    <property type="match status" value="1"/>
</dbReference>
<dbReference type="RefSeq" id="WP_195172232.1">
    <property type="nucleotide sequence ID" value="NZ_CP062983.1"/>
</dbReference>
<dbReference type="GO" id="GO:0030246">
    <property type="term" value="F:carbohydrate binding"/>
    <property type="evidence" value="ECO:0007669"/>
    <property type="project" value="InterPro"/>
</dbReference>
<reference evidence="1 2" key="1">
    <citation type="submission" date="2020-02" db="EMBL/GenBank/DDBJ databases">
        <authorList>
            <person name="Zheng R.K."/>
            <person name="Sun C.M."/>
        </authorList>
    </citation>
    <scope>NUCLEOTIDE SEQUENCE [LARGE SCALE GENOMIC DNA]</scope>
    <source>
        <strain evidence="2">rifampicinis</strain>
    </source>
</reference>
<accession>A0A7S8EBZ1</accession>
<keyword evidence="2" id="KW-1185">Reference proteome</keyword>
<gene>
    <name evidence="1" type="ORF">G4Y79_07290</name>
</gene>
<proteinExistence type="predicted"/>
<dbReference type="AlphaFoldDB" id="A0A7S8EBZ1"/>
<dbReference type="EMBL" id="CP062983">
    <property type="protein sequence ID" value="QPC84168.1"/>
    <property type="molecule type" value="Genomic_DNA"/>
</dbReference>
<evidence type="ECO:0000313" key="2">
    <source>
        <dbReference type="Proteomes" id="UP000594468"/>
    </source>
</evidence>
<dbReference type="KEGG" id="pmet:G4Y79_07290"/>
<dbReference type="Proteomes" id="UP000594468">
    <property type="component" value="Chromosome"/>
</dbReference>
<evidence type="ECO:0000313" key="1">
    <source>
        <dbReference type="EMBL" id="QPC84168.1"/>
    </source>
</evidence>
<sequence length="239" mass="27184">MTTRIKDHLQFSPSGKLERLSLASYPNLLHTWDQDVDLNGKRFCPAGWDECFPTIDPYKASPVMGELIGWPPEINWQPDAVEQVWRHERYEAKRRFELQTPTCLHMSFIVTNLQDTPLEFLWASHALFDVQALTAVELSNGETMTHFEMDGRVSKRFIANTSPIVLTYADFCARLSSDQAWWGIWLNQGGWPANDRHKLRCLGLEATNTPGEIPDGQSLNPGQTFVGSIKIEVYSRSAS</sequence>